<name>A0A0C3EH48_9AGAM</name>
<proteinExistence type="predicted"/>
<dbReference type="AlphaFoldDB" id="A0A0C3EH48"/>
<protein>
    <submittedName>
        <fullName evidence="1">Uncharacterized protein</fullName>
    </submittedName>
</protein>
<accession>A0A0C3EH48</accession>
<sequence>MAGRPRVGWIRHEEQHGSAEVQVPGLPVGSGGKPLQRFADKKPPLSPPAFAYPSDIGSLANTFPVCPCRPSSP</sequence>
<dbReference type="InParanoid" id="A0A0C3EH48"/>
<dbReference type="HOGENOM" id="CLU_2706279_0_0_1"/>
<evidence type="ECO:0000313" key="2">
    <source>
        <dbReference type="Proteomes" id="UP000053989"/>
    </source>
</evidence>
<evidence type="ECO:0000313" key="1">
    <source>
        <dbReference type="EMBL" id="KIM67251.1"/>
    </source>
</evidence>
<reference evidence="1 2" key="1">
    <citation type="submission" date="2014-04" db="EMBL/GenBank/DDBJ databases">
        <authorList>
            <consortium name="DOE Joint Genome Institute"/>
            <person name="Kuo A."/>
            <person name="Kohler A."/>
            <person name="Nagy L.G."/>
            <person name="Floudas D."/>
            <person name="Copeland A."/>
            <person name="Barry K.W."/>
            <person name="Cichocki N."/>
            <person name="Veneault-Fourrey C."/>
            <person name="LaButti K."/>
            <person name="Lindquist E.A."/>
            <person name="Lipzen A."/>
            <person name="Lundell T."/>
            <person name="Morin E."/>
            <person name="Murat C."/>
            <person name="Sun H."/>
            <person name="Tunlid A."/>
            <person name="Henrissat B."/>
            <person name="Grigoriev I.V."/>
            <person name="Hibbett D.S."/>
            <person name="Martin F."/>
            <person name="Nordberg H.P."/>
            <person name="Cantor M.N."/>
            <person name="Hua S.X."/>
        </authorList>
    </citation>
    <scope>NUCLEOTIDE SEQUENCE [LARGE SCALE GENOMIC DNA]</scope>
    <source>
        <strain evidence="1 2">Foug A</strain>
    </source>
</reference>
<dbReference type="Proteomes" id="UP000053989">
    <property type="component" value="Unassembled WGS sequence"/>
</dbReference>
<keyword evidence="2" id="KW-1185">Reference proteome</keyword>
<reference evidence="2" key="2">
    <citation type="submission" date="2015-01" db="EMBL/GenBank/DDBJ databases">
        <title>Evolutionary Origins and Diversification of the Mycorrhizal Mutualists.</title>
        <authorList>
            <consortium name="DOE Joint Genome Institute"/>
            <consortium name="Mycorrhizal Genomics Consortium"/>
            <person name="Kohler A."/>
            <person name="Kuo A."/>
            <person name="Nagy L.G."/>
            <person name="Floudas D."/>
            <person name="Copeland A."/>
            <person name="Barry K.W."/>
            <person name="Cichocki N."/>
            <person name="Veneault-Fourrey C."/>
            <person name="LaButti K."/>
            <person name="Lindquist E.A."/>
            <person name="Lipzen A."/>
            <person name="Lundell T."/>
            <person name="Morin E."/>
            <person name="Murat C."/>
            <person name="Riley R."/>
            <person name="Ohm R."/>
            <person name="Sun H."/>
            <person name="Tunlid A."/>
            <person name="Henrissat B."/>
            <person name="Grigoriev I.V."/>
            <person name="Hibbett D.S."/>
            <person name="Martin F."/>
        </authorList>
    </citation>
    <scope>NUCLEOTIDE SEQUENCE [LARGE SCALE GENOMIC DNA]</scope>
    <source>
        <strain evidence="2">Foug A</strain>
    </source>
</reference>
<organism evidence="1 2">
    <name type="scientific">Scleroderma citrinum Foug A</name>
    <dbReference type="NCBI Taxonomy" id="1036808"/>
    <lineage>
        <taxon>Eukaryota</taxon>
        <taxon>Fungi</taxon>
        <taxon>Dikarya</taxon>
        <taxon>Basidiomycota</taxon>
        <taxon>Agaricomycotina</taxon>
        <taxon>Agaricomycetes</taxon>
        <taxon>Agaricomycetidae</taxon>
        <taxon>Boletales</taxon>
        <taxon>Sclerodermatineae</taxon>
        <taxon>Sclerodermataceae</taxon>
        <taxon>Scleroderma</taxon>
    </lineage>
</organism>
<dbReference type="EMBL" id="KN822014">
    <property type="protein sequence ID" value="KIM67251.1"/>
    <property type="molecule type" value="Genomic_DNA"/>
</dbReference>
<gene>
    <name evidence="1" type="ORF">SCLCIDRAFT_1210763</name>
</gene>